<dbReference type="GO" id="GO:0046872">
    <property type="term" value="F:metal ion binding"/>
    <property type="evidence" value="ECO:0007669"/>
    <property type="project" value="UniProtKB-UniRule"/>
</dbReference>
<keyword evidence="6 10" id="KW-0274">FAD</keyword>
<dbReference type="PANTHER" id="PTHR30040:SF2">
    <property type="entry name" value="FAD:PROTEIN FMN TRANSFERASE"/>
    <property type="match status" value="1"/>
</dbReference>
<evidence type="ECO:0000313" key="13">
    <source>
        <dbReference type="Proteomes" id="UP000463051"/>
    </source>
</evidence>
<keyword evidence="5 10" id="KW-0479">Metal-binding</keyword>
<comment type="catalytic activity">
    <reaction evidence="9 10">
        <text>L-threonyl-[protein] + FAD = FMN-L-threonyl-[protein] + AMP + H(+)</text>
        <dbReference type="Rhea" id="RHEA:36847"/>
        <dbReference type="Rhea" id="RHEA-COMP:11060"/>
        <dbReference type="Rhea" id="RHEA-COMP:11061"/>
        <dbReference type="ChEBI" id="CHEBI:15378"/>
        <dbReference type="ChEBI" id="CHEBI:30013"/>
        <dbReference type="ChEBI" id="CHEBI:57692"/>
        <dbReference type="ChEBI" id="CHEBI:74257"/>
        <dbReference type="ChEBI" id="CHEBI:456215"/>
        <dbReference type="EC" id="2.7.1.180"/>
    </reaction>
</comment>
<dbReference type="AlphaFoldDB" id="A0A7X2H7M6"/>
<feature type="binding site" evidence="11">
    <location>
        <position position="149"/>
    </location>
    <ligand>
        <name>Mg(2+)</name>
        <dbReference type="ChEBI" id="CHEBI:18420"/>
    </ligand>
</feature>
<evidence type="ECO:0000256" key="11">
    <source>
        <dbReference type="PIRSR" id="PIRSR006268-2"/>
    </source>
</evidence>
<keyword evidence="3 10" id="KW-0285">Flavoprotein</keyword>
<evidence type="ECO:0000256" key="9">
    <source>
        <dbReference type="ARBA" id="ARBA00048540"/>
    </source>
</evidence>
<organism evidence="12 13">
    <name type="scientific">Paenibacillus monticola</name>
    <dbReference type="NCBI Taxonomy" id="2666075"/>
    <lineage>
        <taxon>Bacteria</taxon>
        <taxon>Bacillati</taxon>
        <taxon>Bacillota</taxon>
        <taxon>Bacilli</taxon>
        <taxon>Bacillales</taxon>
        <taxon>Paenibacillaceae</taxon>
        <taxon>Paenibacillus</taxon>
    </lineage>
</organism>
<dbReference type="Gene3D" id="3.10.520.10">
    <property type="entry name" value="ApbE-like domains"/>
    <property type="match status" value="1"/>
</dbReference>
<dbReference type="Proteomes" id="UP000463051">
    <property type="component" value="Unassembled WGS sequence"/>
</dbReference>
<feature type="binding site" evidence="11">
    <location>
        <position position="263"/>
    </location>
    <ligand>
        <name>Mg(2+)</name>
        <dbReference type="ChEBI" id="CHEBI:18420"/>
    </ligand>
</feature>
<dbReference type="EC" id="2.7.1.180" evidence="1 10"/>
<evidence type="ECO:0000256" key="10">
    <source>
        <dbReference type="PIRNR" id="PIRNR006268"/>
    </source>
</evidence>
<evidence type="ECO:0000256" key="2">
    <source>
        <dbReference type="ARBA" id="ARBA00016337"/>
    </source>
</evidence>
<evidence type="ECO:0000256" key="1">
    <source>
        <dbReference type="ARBA" id="ARBA00011955"/>
    </source>
</evidence>
<accession>A0A7X2H7M6</accession>
<proteinExistence type="inferred from homology"/>
<reference evidence="12 13" key="1">
    <citation type="submission" date="2019-11" db="EMBL/GenBank/DDBJ databases">
        <title>Paenibacillus monticola sp. nov., a novel PGPR strain isolated from mountain sample in China.</title>
        <authorList>
            <person name="Zhao Q."/>
            <person name="Li H.-P."/>
            <person name="Zhang J.-L."/>
        </authorList>
    </citation>
    <scope>NUCLEOTIDE SEQUENCE [LARGE SCALE GENOMIC DNA]</scope>
    <source>
        <strain evidence="12 13">LC-T2</strain>
    </source>
</reference>
<dbReference type="PIRSF" id="PIRSF006268">
    <property type="entry name" value="ApbE"/>
    <property type="match status" value="1"/>
</dbReference>
<evidence type="ECO:0000313" key="12">
    <source>
        <dbReference type="EMBL" id="MRN55022.1"/>
    </source>
</evidence>
<name>A0A7X2H7M6_9BACL</name>
<sequence>MNKAVWAQTTNVGMGTEMTHRVFGKHTQEALRAVNGEAIRLESILSHFKPESEISRINRSAGINCEELSLDTYELLSCAAEFASFSHGSFDVTVGPLVNLWDYKNSSEIPEEASIRQILPLVNYVDLILDPSKKSAGLKQSGQSIDLGGIGKGFASDKFLELFRDYGITSAFTNIGGNVAALGTKPDGSPWRVGIRHPRQSNRLLGAVLVADKAVVTSGDYQRYFVDRKGKRHHHILNPNTGYPAESGLISVTLVADSATVADALSTIIFVAGMEKGLELLKGYPGTEVILVDSDLVVYATKGLKNCFHIDVGVRVNFIA</sequence>
<comment type="similarity">
    <text evidence="10">Belongs to the ApbE family.</text>
</comment>
<gene>
    <name evidence="12" type="ORF">GJB61_18755</name>
</gene>
<keyword evidence="7 10" id="KW-0460">Magnesium</keyword>
<evidence type="ECO:0000256" key="7">
    <source>
        <dbReference type="ARBA" id="ARBA00022842"/>
    </source>
</evidence>
<dbReference type="Pfam" id="PF02424">
    <property type="entry name" value="ApbE"/>
    <property type="match status" value="1"/>
</dbReference>
<dbReference type="PANTHER" id="PTHR30040">
    <property type="entry name" value="THIAMINE BIOSYNTHESIS LIPOPROTEIN APBE"/>
    <property type="match status" value="1"/>
</dbReference>
<keyword evidence="13" id="KW-1185">Reference proteome</keyword>
<evidence type="ECO:0000256" key="8">
    <source>
        <dbReference type="ARBA" id="ARBA00031306"/>
    </source>
</evidence>
<evidence type="ECO:0000256" key="5">
    <source>
        <dbReference type="ARBA" id="ARBA00022723"/>
    </source>
</evidence>
<comment type="caution">
    <text evidence="12">The sequence shown here is derived from an EMBL/GenBank/DDBJ whole genome shotgun (WGS) entry which is preliminary data.</text>
</comment>
<dbReference type="InterPro" id="IPR003374">
    <property type="entry name" value="ApbE-like_sf"/>
</dbReference>
<comment type="cofactor">
    <cofactor evidence="11">
        <name>Mg(2+)</name>
        <dbReference type="ChEBI" id="CHEBI:18420"/>
    </cofactor>
    <cofactor evidence="11">
        <name>Mn(2+)</name>
        <dbReference type="ChEBI" id="CHEBI:29035"/>
    </cofactor>
    <text evidence="11">Magnesium. Can also use manganese.</text>
</comment>
<evidence type="ECO:0000256" key="3">
    <source>
        <dbReference type="ARBA" id="ARBA00022630"/>
    </source>
</evidence>
<dbReference type="SUPFAM" id="SSF143631">
    <property type="entry name" value="ApbE-like"/>
    <property type="match status" value="1"/>
</dbReference>
<evidence type="ECO:0000256" key="6">
    <source>
        <dbReference type="ARBA" id="ARBA00022827"/>
    </source>
</evidence>
<feature type="binding site" evidence="11">
    <location>
        <position position="267"/>
    </location>
    <ligand>
        <name>Mg(2+)</name>
        <dbReference type="ChEBI" id="CHEBI:18420"/>
    </ligand>
</feature>
<protein>
    <recommendedName>
        <fullName evidence="2 10">FAD:protein FMN transferase</fullName>
        <ecNumber evidence="1 10">2.7.1.180</ecNumber>
    </recommendedName>
    <alternativeName>
        <fullName evidence="8 10">Flavin transferase</fullName>
    </alternativeName>
</protein>
<dbReference type="EMBL" id="WJXB01000007">
    <property type="protein sequence ID" value="MRN55022.1"/>
    <property type="molecule type" value="Genomic_DNA"/>
</dbReference>
<evidence type="ECO:0000256" key="4">
    <source>
        <dbReference type="ARBA" id="ARBA00022679"/>
    </source>
</evidence>
<dbReference type="InterPro" id="IPR024932">
    <property type="entry name" value="ApbE"/>
</dbReference>
<dbReference type="GO" id="GO:0016740">
    <property type="term" value="F:transferase activity"/>
    <property type="evidence" value="ECO:0007669"/>
    <property type="project" value="UniProtKB-UniRule"/>
</dbReference>
<keyword evidence="4 10" id="KW-0808">Transferase</keyword>